<dbReference type="GO" id="GO:0005366">
    <property type="term" value="F:myo-inositol:proton symporter activity"/>
    <property type="evidence" value="ECO:0007669"/>
    <property type="project" value="TreeGrafter"/>
</dbReference>
<feature type="compositionally biased region" description="Low complexity" evidence="7">
    <location>
        <begin position="37"/>
        <end position="49"/>
    </location>
</feature>
<evidence type="ECO:0000256" key="7">
    <source>
        <dbReference type="SAM" id="MobiDB-lite"/>
    </source>
</evidence>
<evidence type="ECO:0000256" key="5">
    <source>
        <dbReference type="ARBA" id="ARBA00022989"/>
    </source>
</evidence>
<dbReference type="PANTHER" id="PTHR48020:SF12">
    <property type="entry name" value="PROTON MYO-INOSITOL COTRANSPORTER"/>
    <property type="match status" value="1"/>
</dbReference>
<dbReference type="GO" id="GO:0016324">
    <property type="term" value="C:apical plasma membrane"/>
    <property type="evidence" value="ECO:0007669"/>
    <property type="project" value="TreeGrafter"/>
</dbReference>
<organism evidence="10 11">
    <name type="scientific">Electrophorus voltai</name>
    <dbReference type="NCBI Taxonomy" id="2609070"/>
    <lineage>
        <taxon>Eukaryota</taxon>
        <taxon>Metazoa</taxon>
        <taxon>Chordata</taxon>
        <taxon>Craniata</taxon>
        <taxon>Vertebrata</taxon>
        <taxon>Euteleostomi</taxon>
        <taxon>Actinopterygii</taxon>
        <taxon>Neopterygii</taxon>
        <taxon>Teleostei</taxon>
        <taxon>Ostariophysi</taxon>
        <taxon>Gymnotiformes</taxon>
        <taxon>Gymnotoidei</taxon>
        <taxon>Gymnotidae</taxon>
        <taxon>Electrophorus</taxon>
    </lineage>
</organism>
<dbReference type="AlphaFoldDB" id="A0AAD8YZ60"/>
<evidence type="ECO:0000256" key="4">
    <source>
        <dbReference type="ARBA" id="ARBA00022692"/>
    </source>
</evidence>
<dbReference type="InterPro" id="IPR050814">
    <property type="entry name" value="Myo-inositol_Transporter"/>
</dbReference>
<gene>
    <name evidence="10" type="ORF">P4O66_002333</name>
</gene>
<dbReference type="Proteomes" id="UP001239994">
    <property type="component" value="Unassembled WGS sequence"/>
</dbReference>
<evidence type="ECO:0000256" key="6">
    <source>
        <dbReference type="ARBA" id="ARBA00023136"/>
    </source>
</evidence>
<feature type="transmembrane region" description="Helical" evidence="8">
    <location>
        <begin position="203"/>
        <end position="227"/>
    </location>
</feature>
<dbReference type="SUPFAM" id="SSF103473">
    <property type="entry name" value="MFS general substrate transporter"/>
    <property type="match status" value="1"/>
</dbReference>
<evidence type="ECO:0000313" key="11">
    <source>
        <dbReference type="Proteomes" id="UP001239994"/>
    </source>
</evidence>
<dbReference type="InterPro" id="IPR036259">
    <property type="entry name" value="MFS_trans_sf"/>
</dbReference>
<feature type="region of interest" description="Disordered" evidence="7">
    <location>
        <begin position="1"/>
        <end position="49"/>
    </location>
</feature>
<feature type="transmembrane region" description="Helical" evidence="8">
    <location>
        <begin position="144"/>
        <end position="164"/>
    </location>
</feature>
<keyword evidence="3" id="KW-0813">Transport</keyword>
<evidence type="ECO:0000256" key="8">
    <source>
        <dbReference type="SAM" id="Phobius"/>
    </source>
</evidence>
<feature type="transmembrane region" description="Helical" evidence="8">
    <location>
        <begin position="112"/>
        <end position="132"/>
    </location>
</feature>
<comment type="similarity">
    <text evidence="2">Belongs to the major facilitator superfamily. Sugar transporter (TC 2.A.1.1) family.</text>
</comment>
<evidence type="ECO:0000256" key="2">
    <source>
        <dbReference type="ARBA" id="ARBA00010992"/>
    </source>
</evidence>
<dbReference type="PROSITE" id="PS50850">
    <property type="entry name" value="MFS"/>
    <property type="match status" value="1"/>
</dbReference>
<proteinExistence type="inferred from homology"/>
<keyword evidence="11" id="KW-1185">Reference proteome</keyword>
<comment type="subcellular location">
    <subcellularLocation>
        <location evidence="1">Membrane</location>
        <topology evidence="1">Multi-pass membrane protein</topology>
    </subcellularLocation>
</comment>
<dbReference type="PANTHER" id="PTHR48020">
    <property type="entry name" value="PROTON MYO-INOSITOL COTRANSPORTER"/>
    <property type="match status" value="1"/>
</dbReference>
<keyword evidence="6 8" id="KW-0472">Membrane</keyword>
<keyword evidence="4 8" id="KW-0812">Transmembrane</keyword>
<evidence type="ECO:0000259" key="9">
    <source>
        <dbReference type="PROSITE" id="PS50850"/>
    </source>
</evidence>
<feature type="compositionally biased region" description="Polar residues" evidence="7">
    <location>
        <begin position="8"/>
        <end position="17"/>
    </location>
</feature>
<feature type="transmembrane region" description="Helical" evidence="8">
    <location>
        <begin position="247"/>
        <end position="267"/>
    </location>
</feature>
<sequence length="380" mass="40651">MSRKSTDNDYNLRSMNSLMGERRKRASDGGERSLIKAPSSASISSQGASAASAASTGDLERAARKQFQQEDTPAFVHVLAVFSALGGFLFGYDTGVMSGAMLLLKREKNLTVLWQELLVSSAAAAAALSALAGGFLNGVFGRRVCVLLASFVFFVGGIVLSSAPNKEALLIGRILIGLGLGIGSMTVPVYIAESSPPHLRGQLVTINALFVTAGQFVASLIDGAFSYVRHGGWRADEIATLFLGARLYMLGLSALPALVQFLGFLFLPESPRWLIQKGLTQKARRVLSQIRGSQNIDEEYDSIKSSIEEEEKDCGGATGGPQSALGHPCSLCGEQRQQKEAPLSPEQTLLSHPLTLTRQGVKATCRTTSTWLSSCYRCRP</sequence>
<dbReference type="EMBL" id="JAROKS010000021">
    <property type="protein sequence ID" value="KAK1790017.1"/>
    <property type="molecule type" value="Genomic_DNA"/>
</dbReference>
<name>A0AAD8YZ60_9TELE</name>
<evidence type="ECO:0000256" key="3">
    <source>
        <dbReference type="ARBA" id="ARBA00022448"/>
    </source>
</evidence>
<dbReference type="PROSITE" id="PS00217">
    <property type="entry name" value="SUGAR_TRANSPORT_2"/>
    <property type="match status" value="1"/>
</dbReference>
<dbReference type="InterPro" id="IPR020846">
    <property type="entry name" value="MFS_dom"/>
</dbReference>
<dbReference type="PRINTS" id="PR00171">
    <property type="entry name" value="SUGRTRNSPORT"/>
</dbReference>
<feature type="transmembrane region" description="Helical" evidence="8">
    <location>
        <begin position="74"/>
        <end position="92"/>
    </location>
</feature>
<feature type="domain" description="Major facilitator superfamily (MFS) profile" evidence="9">
    <location>
        <begin position="79"/>
        <end position="380"/>
    </location>
</feature>
<comment type="caution">
    <text evidence="10">The sequence shown here is derived from an EMBL/GenBank/DDBJ whole genome shotgun (WGS) entry which is preliminary data.</text>
</comment>
<protein>
    <recommendedName>
        <fullName evidence="9">Major facilitator superfamily (MFS) profile domain-containing protein</fullName>
    </recommendedName>
</protein>
<keyword evidence="5 8" id="KW-1133">Transmembrane helix</keyword>
<dbReference type="Gene3D" id="1.20.1250.20">
    <property type="entry name" value="MFS general substrate transporter like domains"/>
    <property type="match status" value="1"/>
</dbReference>
<accession>A0AAD8YZ60</accession>
<feature type="transmembrane region" description="Helical" evidence="8">
    <location>
        <begin position="170"/>
        <end position="191"/>
    </location>
</feature>
<reference evidence="10" key="1">
    <citation type="submission" date="2023-03" db="EMBL/GenBank/DDBJ databases">
        <title>Electrophorus voltai genome.</title>
        <authorList>
            <person name="Bian C."/>
        </authorList>
    </citation>
    <scope>NUCLEOTIDE SEQUENCE</scope>
    <source>
        <strain evidence="10">CB-2022</strain>
        <tissue evidence="10">Muscle</tissue>
    </source>
</reference>
<evidence type="ECO:0000313" key="10">
    <source>
        <dbReference type="EMBL" id="KAK1790017.1"/>
    </source>
</evidence>
<dbReference type="InterPro" id="IPR005828">
    <property type="entry name" value="MFS_sugar_transport-like"/>
</dbReference>
<dbReference type="Pfam" id="PF00083">
    <property type="entry name" value="Sugar_tr"/>
    <property type="match status" value="1"/>
</dbReference>
<dbReference type="InterPro" id="IPR005829">
    <property type="entry name" value="Sugar_transporter_CS"/>
</dbReference>
<dbReference type="InterPro" id="IPR003663">
    <property type="entry name" value="Sugar/inositol_transpt"/>
</dbReference>
<evidence type="ECO:0000256" key="1">
    <source>
        <dbReference type="ARBA" id="ARBA00004141"/>
    </source>
</evidence>